<dbReference type="AlphaFoldDB" id="A0A183D1P6"/>
<dbReference type="EMBL" id="UYRT01004099">
    <property type="protein sequence ID" value="VDK35584.1"/>
    <property type="molecule type" value="Genomic_DNA"/>
</dbReference>
<evidence type="ECO:0000256" key="1">
    <source>
        <dbReference type="SAM" id="MobiDB-lite"/>
    </source>
</evidence>
<name>A0A183D1P6_9BILA</name>
<proteinExistence type="predicted"/>
<reference evidence="4" key="1">
    <citation type="submission" date="2016-06" db="UniProtKB">
        <authorList>
            <consortium name="WormBaseParasite"/>
        </authorList>
    </citation>
    <scope>IDENTIFICATION</scope>
</reference>
<accession>A0A183D1P6</accession>
<evidence type="ECO:0000313" key="2">
    <source>
        <dbReference type="EMBL" id="VDK35584.1"/>
    </source>
</evidence>
<keyword evidence="3" id="KW-1185">Reference proteome</keyword>
<dbReference type="WBParaSite" id="GPUH_0000264201-mRNA-1">
    <property type="protein sequence ID" value="GPUH_0000264201-mRNA-1"/>
    <property type="gene ID" value="GPUH_0000264201"/>
</dbReference>
<feature type="compositionally biased region" description="Gly residues" evidence="1">
    <location>
        <begin position="7"/>
        <end position="26"/>
    </location>
</feature>
<evidence type="ECO:0000313" key="4">
    <source>
        <dbReference type="WBParaSite" id="GPUH_0000264201-mRNA-1"/>
    </source>
</evidence>
<feature type="compositionally biased region" description="Gly residues" evidence="1">
    <location>
        <begin position="48"/>
        <end position="61"/>
    </location>
</feature>
<gene>
    <name evidence="2" type="ORF">GPUH_LOCUS2636</name>
</gene>
<sequence length="125" mass="12388">MSVGRAVGRGDGGGGAGGVDGGAGDGLHGRQSVGKSASNCVGVSDAGSSGGGTSGGSGGMSGDGGSGRYVGVLIPLYSNTLANFRRSELLLLLPLLLVHEFFRQTHCTSCMHHRFCTSSQCADTP</sequence>
<protein>
    <submittedName>
        <fullName evidence="4">Glycine-rich cell wall structural protein 1</fullName>
    </submittedName>
</protein>
<evidence type="ECO:0000313" key="3">
    <source>
        <dbReference type="Proteomes" id="UP000271098"/>
    </source>
</evidence>
<reference evidence="2 3" key="2">
    <citation type="submission" date="2018-11" db="EMBL/GenBank/DDBJ databases">
        <authorList>
            <consortium name="Pathogen Informatics"/>
        </authorList>
    </citation>
    <scope>NUCLEOTIDE SEQUENCE [LARGE SCALE GENOMIC DNA]</scope>
</reference>
<dbReference type="Proteomes" id="UP000271098">
    <property type="component" value="Unassembled WGS sequence"/>
</dbReference>
<feature type="region of interest" description="Disordered" evidence="1">
    <location>
        <begin position="1"/>
        <end position="61"/>
    </location>
</feature>
<organism evidence="4">
    <name type="scientific">Gongylonema pulchrum</name>
    <dbReference type="NCBI Taxonomy" id="637853"/>
    <lineage>
        <taxon>Eukaryota</taxon>
        <taxon>Metazoa</taxon>
        <taxon>Ecdysozoa</taxon>
        <taxon>Nematoda</taxon>
        <taxon>Chromadorea</taxon>
        <taxon>Rhabditida</taxon>
        <taxon>Spirurina</taxon>
        <taxon>Spiruromorpha</taxon>
        <taxon>Spiruroidea</taxon>
        <taxon>Gongylonematidae</taxon>
        <taxon>Gongylonema</taxon>
    </lineage>
</organism>